<dbReference type="PANTHER" id="PTHR24264">
    <property type="entry name" value="TRYPSIN-RELATED"/>
    <property type="match status" value="1"/>
</dbReference>
<accession>A0ABS9YTE6</accession>
<dbReference type="InterPro" id="IPR018114">
    <property type="entry name" value="TRYPSIN_HIS"/>
</dbReference>
<keyword evidence="2" id="KW-0964">Secreted</keyword>
<dbReference type="Proteomes" id="UP001139068">
    <property type="component" value="Unassembled WGS sequence"/>
</dbReference>
<keyword evidence="3" id="KW-0645">Protease</keyword>
<dbReference type="RefSeq" id="WP_243070634.1">
    <property type="nucleotide sequence ID" value="NZ_JAIVFL010000001.1"/>
</dbReference>
<evidence type="ECO:0000313" key="7">
    <source>
        <dbReference type="Proteomes" id="UP001139068"/>
    </source>
</evidence>
<dbReference type="Gene3D" id="2.40.10.10">
    <property type="entry name" value="Trypsin-like serine proteases"/>
    <property type="match status" value="1"/>
</dbReference>
<dbReference type="GO" id="GO:0016787">
    <property type="term" value="F:hydrolase activity"/>
    <property type="evidence" value="ECO:0007669"/>
    <property type="project" value="UniProtKB-KW"/>
</dbReference>
<feature type="domain" description="Peptidase S1" evidence="5">
    <location>
        <begin position="30"/>
        <end position="250"/>
    </location>
</feature>
<reference evidence="6" key="1">
    <citation type="journal article" date="2022" name="ISME J.">
        <title>Identification of active gaseous-alkane degraders at natural gas seeps.</title>
        <authorList>
            <person name="Farhan Ul Haque M."/>
            <person name="Hernandez M."/>
            <person name="Crombie A.T."/>
            <person name="Murrell J.C."/>
        </authorList>
    </citation>
    <scope>NUCLEOTIDE SEQUENCE</scope>
    <source>
        <strain evidence="6">ANDR5</strain>
    </source>
</reference>
<dbReference type="InterPro" id="IPR009003">
    <property type="entry name" value="Peptidase_S1_PA"/>
</dbReference>
<organism evidence="6 7">
    <name type="scientific">Candidatus Mycolicibacterium alkanivorans</name>
    <dbReference type="NCBI Taxonomy" id="2954114"/>
    <lineage>
        <taxon>Bacteria</taxon>
        <taxon>Bacillati</taxon>
        <taxon>Actinomycetota</taxon>
        <taxon>Actinomycetes</taxon>
        <taxon>Mycobacteriales</taxon>
        <taxon>Mycobacteriaceae</taxon>
        <taxon>Mycolicibacterium</taxon>
    </lineage>
</organism>
<dbReference type="PROSITE" id="PS00134">
    <property type="entry name" value="TRYPSIN_HIS"/>
    <property type="match status" value="1"/>
</dbReference>
<dbReference type="PROSITE" id="PS50240">
    <property type="entry name" value="TRYPSIN_DOM"/>
    <property type="match status" value="1"/>
</dbReference>
<evidence type="ECO:0000256" key="4">
    <source>
        <dbReference type="ARBA" id="ARBA00022801"/>
    </source>
</evidence>
<dbReference type="EMBL" id="JAIVFL010000001">
    <property type="protein sequence ID" value="MCI4674167.1"/>
    <property type="molecule type" value="Genomic_DNA"/>
</dbReference>
<proteinExistence type="predicted"/>
<evidence type="ECO:0000256" key="2">
    <source>
        <dbReference type="ARBA" id="ARBA00022525"/>
    </source>
</evidence>
<dbReference type="SMART" id="SM00020">
    <property type="entry name" value="Tryp_SPc"/>
    <property type="match status" value="1"/>
</dbReference>
<name>A0ABS9YTE6_9MYCO</name>
<dbReference type="PANTHER" id="PTHR24264:SF65">
    <property type="entry name" value="SRCR DOMAIN-CONTAINING PROTEIN"/>
    <property type="match status" value="1"/>
</dbReference>
<dbReference type="InterPro" id="IPR001314">
    <property type="entry name" value="Peptidase_S1A"/>
</dbReference>
<evidence type="ECO:0000313" key="6">
    <source>
        <dbReference type="EMBL" id="MCI4674167.1"/>
    </source>
</evidence>
<dbReference type="Pfam" id="PF00089">
    <property type="entry name" value="Trypsin"/>
    <property type="match status" value="1"/>
</dbReference>
<dbReference type="EC" id="3.4.21.-" evidence="6"/>
<dbReference type="InterPro" id="IPR043504">
    <property type="entry name" value="Peptidase_S1_PA_chymotrypsin"/>
</dbReference>
<dbReference type="SUPFAM" id="SSF50494">
    <property type="entry name" value="Trypsin-like serine proteases"/>
    <property type="match status" value="1"/>
</dbReference>
<evidence type="ECO:0000256" key="1">
    <source>
        <dbReference type="ARBA" id="ARBA00004613"/>
    </source>
</evidence>
<dbReference type="InterPro" id="IPR001254">
    <property type="entry name" value="Trypsin_dom"/>
</dbReference>
<dbReference type="InterPro" id="IPR050127">
    <property type="entry name" value="Serine_Proteases_S1"/>
</dbReference>
<sequence>MSAEQSTPSIFDDKTFKQNHRCFDPTDTRIIGGVPTTEFPECVAVGGLDRYCCTGTLIAQQAVLTAGHCAAHGCRERIFIGNNVEQQGTEIRVQDAIMQPDYVPNSRVQPFDDIAVLILVEPVQTVEPVQICSLDAIAAARSVRLVGFGNTDPGSTTGYGIKRMVDVGVASENAGFGARFETEFVAGAPNLDHDTCNGDSGGPAYVLVDGRFELAGATSRGTRGAQRNCGDGGVYTRVPAYRNWLVATVGPLG</sequence>
<evidence type="ECO:0000259" key="5">
    <source>
        <dbReference type="PROSITE" id="PS50240"/>
    </source>
</evidence>
<dbReference type="PRINTS" id="PR00722">
    <property type="entry name" value="CHYMOTRYPSIN"/>
</dbReference>
<gene>
    <name evidence="6" type="ORF">K9U37_04150</name>
</gene>
<keyword evidence="4 6" id="KW-0378">Hydrolase</keyword>
<comment type="subcellular location">
    <subcellularLocation>
        <location evidence="1">Secreted</location>
    </subcellularLocation>
</comment>
<comment type="caution">
    <text evidence="6">The sequence shown here is derived from an EMBL/GenBank/DDBJ whole genome shotgun (WGS) entry which is preliminary data.</text>
</comment>
<evidence type="ECO:0000256" key="3">
    <source>
        <dbReference type="ARBA" id="ARBA00022670"/>
    </source>
</evidence>
<protein>
    <submittedName>
        <fullName evidence="6">Trypsin-like serine protease</fullName>
        <ecNumber evidence="6">3.4.21.-</ecNumber>
    </submittedName>
</protein>
<keyword evidence="7" id="KW-1185">Reference proteome</keyword>